<dbReference type="InterPro" id="IPR036514">
    <property type="entry name" value="SGNH_hydro_sf"/>
</dbReference>
<dbReference type="GO" id="GO:0005975">
    <property type="term" value="P:carbohydrate metabolic process"/>
    <property type="evidence" value="ECO:0007669"/>
    <property type="project" value="InterPro"/>
</dbReference>
<evidence type="ECO:0000256" key="2">
    <source>
        <dbReference type="ARBA" id="ARBA00005940"/>
    </source>
</evidence>
<gene>
    <name evidence="11" type="ORF">SAMN05443094_106140</name>
</gene>
<keyword evidence="5" id="KW-0378">Hydrolase</keyword>
<dbReference type="SUPFAM" id="SSF52266">
    <property type="entry name" value="SGNH hydrolase"/>
    <property type="match status" value="1"/>
</dbReference>
<dbReference type="STRING" id="1017273.SAMN05443094_106140"/>
<dbReference type="InterPro" id="IPR013830">
    <property type="entry name" value="SGNH_hydro"/>
</dbReference>
<comment type="similarity">
    <text evidence="2">Belongs to the glycosyl hydrolase 42 family.</text>
</comment>
<name>A0A1N6Z924_9BACI</name>
<evidence type="ECO:0000256" key="7">
    <source>
        <dbReference type="ARBA" id="ARBA00023295"/>
    </source>
</evidence>
<dbReference type="Pfam" id="PF13472">
    <property type="entry name" value="Lipase_GDSL_2"/>
    <property type="match status" value="1"/>
</dbReference>
<dbReference type="Gene3D" id="3.40.50.880">
    <property type="match status" value="1"/>
</dbReference>
<dbReference type="InterPro" id="IPR017853">
    <property type="entry name" value="GH"/>
</dbReference>
<feature type="domain" description="Glycoside hydrolase family 42 N-terminal" evidence="8">
    <location>
        <begin position="230"/>
        <end position="595"/>
    </location>
</feature>
<dbReference type="InterPro" id="IPR029062">
    <property type="entry name" value="Class_I_gatase-like"/>
</dbReference>
<reference evidence="11 12" key="1">
    <citation type="submission" date="2017-01" db="EMBL/GenBank/DDBJ databases">
        <authorList>
            <person name="Mah S.A."/>
            <person name="Swanson W.J."/>
            <person name="Moy G.W."/>
            <person name="Vacquier V.D."/>
        </authorList>
    </citation>
    <scope>NUCLEOTIDE SEQUENCE [LARGE SCALE GENOMIC DNA]</scope>
    <source>
        <strain evidence="11 12">NIO-1016</strain>
    </source>
</reference>
<dbReference type="Gene3D" id="3.20.20.80">
    <property type="entry name" value="Glycosidases"/>
    <property type="match status" value="1"/>
</dbReference>
<dbReference type="InterPro" id="IPR037459">
    <property type="entry name" value="RhgT-like"/>
</dbReference>
<evidence type="ECO:0000256" key="4">
    <source>
        <dbReference type="ARBA" id="ARBA00022723"/>
    </source>
</evidence>
<dbReference type="Pfam" id="PF08532">
    <property type="entry name" value="Glyco_hydro_42M"/>
    <property type="match status" value="1"/>
</dbReference>
<dbReference type="CDD" id="cd03143">
    <property type="entry name" value="A4_beta-galactosidase_middle_domain"/>
    <property type="match status" value="1"/>
</dbReference>
<dbReference type="EMBL" id="FTLX01000006">
    <property type="protein sequence ID" value="SIR23314.1"/>
    <property type="molecule type" value="Genomic_DNA"/>
</dbReference>
<protein>
    <recommendedName>
        <fullName evidence="3">beta-galactosidase</fullName>
        <ecNumber evidence="3">3.2.1.23</ecNumber>
    </recommendedName>
</protein>
<dbReference type="EC" id="3.2.1.23" evidence="3"/>
<evidence type="ECO:0000256" key="1">
    <source>
        <dbReference type="ARBA" id="ARBA00001412"/>
    </source>
</evidence>
<dbReference type="GO" id="GO:0046872">
    <property type="term" value="F:metal ion binding"/>
    <property type="evidence" value="ECO:0007669"/>
    <property type="project" value="UniProtKB-KW"/>
</dbReference>
<keyword evidence="4" id="KW-0479">Metal-binding</keyword>
<evidence type="ECO:0000259" key="10">
    <source>
        <dbReference type="Pfam" id="PF13472"/>
    </source>
</evidence>
<keyword evidence="6" id="KW-0862">Zinc</keyword>
<dbReference type="CDD" id="cd01821">
    <property type="entry name" value="Rhamnogalacturan_acetylesterase_like"/>
    <property type="match status" value="1"/>
</dbReference>
<organism evidence="11 12">
    <name type="scientific">Domibacillus enclensis</name>
    <dbReference type="NCBI Taxonomy" id="1017273"/>
    <lineage>
        <taxon>Bacteria</taxon>
        <taxon>Bacillati</taxon>
        <taxon>Bacillota</taxon>
        <taxon>Bacilli</taxon>
        <taxon>Bacillales</taxon>
        <taxon>Bacillaceae</taxon>
        <taxon>Domibacillus</taxon>
    </lineage>
</organism>
<accession>A0A1N6Z924</accession>
<dbReference type="InterPro" id="IPR013738">
    <property type="entry name" value="Beta_galactosidase_Trimer"/>
</dbReference>
<dbReference type="GO" id="GO:0009341">
    <property type="term" value="C:beta-galactosidase complex"/>
    <property type="evidence" value="ECO:0007669"/>
    <property type="project" value="InterPro"/>
</dbReference>
<feature type="domain" description="Beta-galactosidase trimerisation" evidence="9">
    <location>
        <begin position="608"/>
        <end position="810"/>
    </location>
</feature>
<evidence type="ECO:0000259" key="8">
    <source>
        <dbReference type="Pfam" id="PF02449"/>
    </source>
</evidence>
<comment type="catalytic activity">
    <reaction evidence="1">
        <text>Hydrolysis of terminal non-reducing beta-D-galactose residues in beta-D-galactosides.</text>
        <dbReference type="EC" id="3.2.1.23"/>
    </reaction>
</comment>
<evidence type="ECO:0000259" key="9">
    <source>
        <dbReference type="Pfam" id="PF08532"/>
    </source>
</evidence>
<evidence type="ECO:0000313" key="11">
    <source>
        <dbReference type="EMBL" id="SIR23314.1"/>
    </source>
</evidence>
<dbReference type="PANTHER" id="PTHR36447">
    <property type="entry name" value="BETA-GALACTOSIDASE GANA"/>
    <property type="match status" value="1"/>
</dbReference>
<keyword evidence="7" id="KW-0326">Glycosidase</keyword>
<dbReference type="Gene3D" id="3.40.50.1110">
    <property type="entry name" value="SGNH hydrolase"/>
    <property type="match status" value="1"/>
</dbReference>
<dbReference type="SUPFAM" id="SSF51445">
    <property type="entry name" value="(Trans)glycosidases"/>
    <property type="match status" value="1"/>
</dbReference>
<evidence type="ECO:0000313" key="12">
    <source>
        <dbReference type="Proteomes" id="UP000186385"/>
    </source>
</evidence>
<dbReference type="Pfam" id="PF02449">
    <property type="entry name" value="Glyco_hydro_42"/>
    <property type="match status" value="1"/>
</dbReference>
<dbReference type="AlphaFoldDB" id="A0A1N6Z924"/>
<dbReference type="PANTHER" id="PTHR36447:SF2">
    <property type="entry name" value="BETA-GALACTOSIDASE YESZ"/>
    <property type="match status" value="1"/>
</dbReference>
<evidence type="ECO:0000256" key="5">
    <source>
        <dbReference type="ARBA" id="ARBA00022801"/>
    </source>
</evidence>
<sequence>MKIFLAGDSTVASCPPHEAPMAGWGQVAAEFFNENITVVNAAKGGRSSNSFIEEGLLDGIWEAIAPGDYLFIQFGHNDQKEFGTKPWTTFSHYLTQYIDGARERGAIPVLVTSVQRRTFGEDGMIHSSLGEYPDSMRQLADEKDVPLIDLHEKTKTLYESYGPDRSTELFTWLAPGENGNYPDGVQDNTHFCETGARAVASLVVEGIKELNLPLKAYIKKPAGKLYHGACFYPELWDEKTVAEDMEWMKKTGINVVRIGEFAWSKLEPEEGRIDVSFLVDIIKRLHENGIETVLCTPTPTPPIWFSHGHPERMHVDQEGQVMSHGSRQHACTNNAYFREKAAQITEELAKKAGHLPGLIAWQLDNEFKCHIAECMCSTCKGLWHEWLEDRYGTIDRLNEEWGTHIWSEYYQSFEQVPQPAATPFLHHSSLQTMYRLFSTEKIAEFADEQAAIIRRHSDLPITHNSTLMFSVDNERLFQHLDFASFDTYAPQGKLESYVLNCDIWRNIKKNTPYWVMETSTSYAASLESYAHPHANGYLQAEAVAAYALGGQGFCYWLWRQQRTGSEQPHSAVISAWGEPSIGYENVLQVEEARKKIEPLMLATKPVQAHVAMTYSDKARMFHQTEPHNGIRYKDMMTDLYNVLLTEGLHRDVIFEGAELDGYKLLFTPLLPHVSEDYLSKAKAFVESGGIWIVGPMTGGRTGEHTIHTSCALGEVEKWTGVKTLFTFPMDEQTTTGEAFGETAPLGLWSAVFDADAAVGTIKSGVATGKAFLSETAIGKGKVVMLGSMPMGDDGNKLLKRMIRHYAEEAGVTVKTDASPGTIVAPRMGDDGKEVWIVVNMDGKGGTVTIPSKGSVTVEPHGYSIHQVTKEEVHS</sequence>
<evidence type="ECO:0000256" key="6">
    <source>
        <dbReference type="ARBA" id="ARBA00022833"/>
    </source>
</evidence>
<dbReference type="InterPro" id="IPR013529">
    <property type="entry name" value="Glyco_hydro_42_N"/>
</dbReference>
<dbReference type="Proteomes" id="UP000186385">
    <property type="component" value="Unassembled WGS sequence"/>
</dbReference>
<proteinExistence type="inferred from homology"/>
<dbReference type="SUPFAM" id="SSF52317">
    <property type="entry name" value="Class I glutamine amidotransferase-like"/>
    <property type="match status" value="1"/>
</dbReference>
<evidence type="ECO:0000256" key="3">
    <source>
        <dbReference type="ARBA" id="ARBA00012756"/>
    </source>
</evidence>
<dbReference type="GO" id="GO:0004565">
    <property type="term" value="F:beta-galactosidase activity"/>
    <property type="evidence" value="ECO:0007669"/>
    <property type="project" value="UniProtKB-EC"/>
</dbReference>
<dbReference type="InterPro" id="IPR003476">
    <property type="entry name" value="Glyco_hydro_42"/>
</dbReference>
<feature type="domain" description="SGNH hydrolase-type esterase" evidence="10">
    <location>
        <begin position="7"/>
        <end position="197"/>
    </location>
</feature>